<name>B4W311_9CYAN</name>
<dbReference type="HOGENOM" id="CLU_3307903_0_0_3"/>
<proteinExistence type="predicted"/>
<accession>B4W311</accession>
<dbReference type="EMBL" id="DS989873">
    <property type="protein sequence ID" value="EDX71399.1"/>
    <property type="molecule type" value="Genomic_DNA"/>
</dbReference>
<dbReference type="Proteomes" id="UP000003835">
    <property type="component" value="Unassembled WGS sequence"/>
</dbReference>
<evidence type="ECO:0000313" key="1">
    <source>
        <dbReference type="EMBL" id="EDX71399.1"/>
    </source>
</evidence>
<protein>
    <submittedName>
        <fullName evidence="1">Uncharacterized protein</fullName>
    </submittedName>
</protein>
<dbReference type="STRING" id="118168.MC7420_1613"/>
<reference evidence="1 2" key="1">
    <citation type="submission" date="2008-07" db="EMBL/GenBank/DDBJ databases">
        <authorList>
            <person name="Tandeau de Marsac N."/>
            <person name="Ferriera S."/>
            <person name="Johnson J."/>
            <person name="Kravitz S."/>
            <person name="Beeson K."/>
            <person name="Sutton G."/>
            <person name="Rogers Y.-H."/>
            <person name="Friedman R."/>
            <person name="Frazier M."/>
            <person name="Venter J.C."/>
        </authorList>
    </citation>
    <scope>NUCLEOTIDE SEQUENCE [LARGE SCALE GENOMIC DNA]</scope>
    <source>
        <strain evidence="1 2">PCC 7420</strain>
    </source>
</reference>
<keyword evidence="2" id="KW-1185">Reference proteome</keyword>
<organism evidence="1 2">
    <name type="scientific">Coleofasciculus chthonoplastes PCC 7420</name>
    <dbReference type="NCBI Taxonomy" id="118168"/>
    <lineage>
        <taxon>Bacteria</taxon>
        <taxon>Bacillati</taxon>
        <taxon>Cyanobacteriota</taxon>
        <taxon>Cyanophyceae</taxon>
        <taxon>Coleofasciculales</taxon>
        <taxon>Coleofasciculaceae</taxon>
        <taxon>Coleofasciculus</taxon>
    </lineage>
</organism>
<evidence type="ECO:0000313" key="2">
    <source>
        <dbReference type="Proteomes" id="UP000003835"/>
    </source>
</evidence>
<sequence>MVIYAICTRLDRPQPHRHPVIQCIPGEHPAVLPLSLAAY</sequence>
<gene>
    <name evidence="1" type="ORF">MC7420_1613</name>
</gene>
<dbReference type="AlphaFoldDB" id="B4W311"/>